<evidence type="ECO:0000313" key="4">
    <source>
        <dbReference type="Proteomes" id="UP000228700"/>
    </source>
</evidence>
<comment type="caution">
    <text evidence="3">The sequence shown here is derived from an EMBL/GenBank/DDBJ whole genome shotgun (WGS) entry which is preliminary data.</text>
</comment>
<dbReference type="InterPro" id="IPR000523">
    <property type="entry name" value="Mg_chelatse_chII-like_cat_dom"/>
</dbReference>
<dbReference type="Pfam" id="PF13335">
    <property type="entry name" value="Mg_chelatase_C"/>
    <property type="match status" value="1"/>
</dbReference>
<dbReference type="GO" id="GO:0005524">
    <property type="term" value="F:ATP binding"/>
    <property type="evidence" value="ECO:0007669"/>
    <property type="project" value="InterPro"/>
</dbReference>
<dbReference type="Proteomes" id="UP000228700">
    <property type="component" value="Unassembled WGS sequence"/>
</dbReference>
<dbReference type="PANTHER" id="PTHR32039:SF7">
    <property type="entry name" value="COMPETENCE PROTEIN COMM"/>
    <property type="match status" value="1"/>
</dbReference>
<dbReference type="InterPro" id="IPR045006">
    <property type="entry name" value="CHLI-like"/>
</dbReference>
<evidence type="ECO:0000313" key="3">
    <source>
        <dbReference type="EMBL" id="PJE74520.1"/>
    </source>
</evidence>
<dbReference type="PANTHER" id="PTHR32039">
    <property type="entry name" value="MAGNESIUM-CHELATASE SUBUNIT CHLI"/>
    <property type="match status" value="1"/>
</dbReference>
<proteinExistence type="inferred from homology"/>
<dbReference type="NCBIfam" id="TIGR00368">
    <property type="entry name" value="YifB family Mg chelatase-like AAA ATPase"/>
    <property type="match status" value="1"/>
</dbReference>
<reference evidence="4" key="1">
    <citation type="submission" date="2017-09" db="EMBL/GenBank/DDBJ databases">
        <title>Depth-based differentiation of microbial function through sediment-hosted aquifers and enrichment of novel symbionts in the deep terrestrial subsurface.</title>
        <authorList>
            <person name="Probst A.J."/>
            <person name="Ladd B."/>
            <person name="Jarett J.K."/>
            <person name="Geller-Mcgrath D.E."/>
            <person name="Sieber C.M.K."/>
            <person name="Emerson J.B."/>
            <person name="Anantharaman K."/>
            <person name="Thomas B.C."/>
            <person name="Malmstrom R."/>
            <person name="Stieglmeier M."/>
            <person name="Klingl A."/>
            <person name="Woyke T."/>
            <person name="Ryan C.M."/>
            <person name="Banfield J.F."/>
        </authorList>
    </citation>
    <scope>NUCLEOTIDE SEQUENCE [LARGE SCALE GENOMIC DNA]</scope>
</reference>
<dbReference type="InterPro" id="IPR020568">
    <property type="entry name" value="Ribosomal_Su5_D2-typ_SF"/>
</dbReference>
<dbReference type="Gene3D" id="3.40.50.300">
    <property type="entry name" value="P-loop containing nucleotide triphosphate hydrolases"/>
    <property type="match status" value="1"/>
</dbReference>
<dbReference type="PRINTS" id="PR00830">
    <property type="entry name" value="ENDOLAPTASE"/>
</dbReference>
<evidence type="ECO:0000259" key="2">
    <source>
        <dbReference type="SMART" id="SM00382"/>
    </source>
</evidence>
<dbReference type="Pfam" id="PF01078">
    <property type="entry name" value="Mg_chelatase"/>
    <property type="match status" value="1"/>
</dbReference>
<evidence type="ECO:0000256" key="1">
    <source>
        <dbReference type="ARBA" id="ARBA00006354"/>
    </source>
</evidence>
<dbReference type="EMBL" id="PFEQ01000001">
    <property type="protein sequence ID" value="PJE74520.1"/>
    <property type="molecule type" value="Genomic_DNA"/>
</dbReference>
<dbReference type="SUPFAM" id="SSF54211">
    <property type="entry name" value="Ribosomal protein S5 domain 2-like"/>
    <property type="match status" value="1"/>
</dbReference>
<organism evidence="3 4">
    <name type="scientific">Candidatus Taylorbacteria bacterium CG10_big_fil_rev_8_21_14_0_10_41_48</name>
    <dbReference type="NCBI Taxonomy" id="1975024"/>
    <lineage>
        <taxon>Bacteria</taxon>
        <taxon>Candidatus Tayloriibacteriota</taxon>
    </lineage>
</organism>
<dbReference type="InterPro" id="IPR003593">
    <property type="entry name" value="AAA+_ATPase"/>
</dbReference>
<name>A0A2M8LD35_9BACT</name>
<gene>
    <name evidence="3" type="ORF">COV01_00605</name>
</gene>
<comment type="similarity">
    <text evidence="1">Belongs to the Mg-chelatase subunits D/I family. ComM subfamily.</text>
</comment>
<dbReference type="InterPro" id="IPR027417">
    <property type="entry name" value="P-loop_NTPase"/>
</dbReference>
<accession>A0A2M8LD35</accession>
<dbReference type="InterPro" id="IPR004482">
    <property type="entry name" value="Mg_chelat-rel"/>
</dbReference>
<protein>
    <submittedName>
        <fullName evidence="3">Magnesium chelatase</fullName>
    </submittedName>
</protein>
<sequence>MSFSKVYSAQNHLLKAHLVSVETDLSRGLHSFSVVGLPDKAVEESRDRVSAALKNSGFRSPRSSSQKIVISLAPADLKKEGPSFDLPMALGYLLAEESISFDTENKLFVGELALDGTIRPIRGVISFARLAKEKGIQELYVPKENSQEAALIDGIDIYAVHTLTELLQHLNTKTDKNKIPKLLEKVPITKLPSDETEMSLDLDDIIGQETAKRGLTIAAAGGHNIALWGPPGTGKTMLAKALTSILPRLSFEDALAVTEIHSVAGQLESTIITRPPIRSPHHTASYVSLVGGGTVPKPGEITLAHKGVLFLDEFPEFDRRVIETLRQPLEERVVSVSRDRGTAQFPAHFILIAAMNPCPCGNRGVKGKICTCAAKDIARYERRLSGPIVDRIDMWIEVSKVDHDKLIKRTRTSDQSTSAREGIIRARKLQKERFKKLGKNARLNSEMSSRDIGQAIEIEPEAEIMLNQASKAYDLSARGYHRVLRLARTIADLAEKESITKEHILEALQYRQKHLP</sequence>
<dbReference type="SMART" id="SM00382">
    <property type="entry name" value="AAA"/>
    <property type="match status" value="1"/>
</dbReference>
<dbReference type="SUPFAM" id="SSF52540">
    <property type="entry name" value="P-loop containing nucleoside triphosphate hydrolases"/>
    <property type="match status" value="1"/>
</dbReference>
<dbReference type="AlphaFoldDB" id="A0A2M8LD35"/>
<dbReference type="InterPro" id="IPR014721">
    <property type="entry name" value="Ribsml_uS5_D2-typ_fold_subgr"/>
</dbReference>
<feature type="domain" description="AAA+ ATPase" evidence="2">
    <location>
        <begin position="221"/>
        <end position="393"/>
    </location>
</feature>
<dbReference type="Pfam" id="PF13541">
    <property type="entry name" value="ChlI"/>
    <property type="match status" value="1"/>
</dbReference>
<dbReference type="InterPro" id="IPR025158">
    <property type="entry name" value="Mg_chelat-rel_C"/>
</dbReference>
<dbReference type="Gene3D" id="3.30.230.10">
    <property type="match status" value="1"/>
</dbReference>